<dbReference type="EMBL" id="CAUYUJ010018882">
    <property type="protein sequence ID" value="CAK0887000.1"/>
    <property type="molecule type" value="Genomic_DNA"/>
</dbReference>
<accession>A0ABN9WM01</accession>
<evidence type="ECO:0000313" key="2">
    <source>
        <dbReference type="EMBL" id="CAK0887000.1"/>
    </source>
</evidence>
<evidence type="ECO:0000256" key="1">
    <source>
        <dbReference type="SAM" id="MobiDB-lite"/>
    </source>
</evidence>
<organism evidence="2 3">
    <name type="scientific">Prorocentrum cordatum</name>
    <dbReference type="NCBI Taxonomy" id="2364126"/>
    <lineage>
        <taxon>Eukaryota</taxon>
        <taxon>Sar</taxon>
        <taxon>Alveolata</taxon>
        <taxon>Dinophyceae</taxon>
        <taxon>Prorocentrales</taxon>
        <taxon>Prorocentraceae</taxon>
        <taxon>Prorocentrum</taxon>
    </lineage>
</organism>
<feature type="compositionally biased region" description="Low complexity" evidence="1">
    <location>
        <begin position="7"/>
        <end position="18"/>
    </location>
</feature>
<evidence type="ECO:0000313" key="3">
    <source>
        <dbReference type="Proteomes" id="UP001189429"/>
    </source>
</evidence>
<protein>
    <submittedName>
        <fullName evidence="2">Uncharacterized protein</fullName>
    </submittedName>
</protein>
<name>A0ABN9WM01_9DINO</name>
<feature type="region of interest" description="Disordered" evidence="1">
    <location>
        <begin position="1"/>
        <end position="45"/>
    </location>
</feature>
<dbReference type="Proteomes" id="UP001189429">
    <property type="component" value="Unassembled WGS sequence"/>
</dbReference>
<reference evidence="2" key="1">
    <citation type="submission" date="2023-10" db="EMBL/GenBank/DDBJ databases">
        <authorList>
            <person name="Chen Y."/>
            <person name="Shah S."/>
            <person name="Dougan E. K."/>
            <person name="Thang M."/>
            <person name="Chan C."/>
        </authorList>
    </citation>
    <scope>NUCLEOTIDE SEQUENCE [LARGE SCALE GENOMIC DNA]</scope>
</reference>
<keyword evidence="3" id="KW-1185">Reference proteome</keyword>
<gene>
    <name evidence="2" type="ORF">PCOR1329_LOCUS68200</name>
</gene>
<comment type="caution">
    <text evidence="2">The sequence shown here is derived from an EMBL/GenBank/DDBJ whole genome shotgun (WGS) entry which is preliminary data.</text>
</comment>
<sequence length="139" mass="14839">MAAEGGRAPLLPAEARPCAPRRPRAPAPPGGRCHRAVGRGEPGVPGGLLRPAGALSLVSSSIYARGAQWDYFVWCQLHLLVLQCPPLQLSVPERGCPVGGGPRKRLLLTADGLASPRSQSVFQEFVKEGRDDWGKRAAW</sequence>
<proteinExistence type="predicted"/>